<feature type="compositionally biased region" description="Basic and acidic residues" evidence="1">
    <location>
        <begin position="244"/>
        <end position="254"/>
    </location>
</feature>
<dbReference type="OrthoDB" id="5821520at2759"/>
<dbReference type="KEGG" id="crq:GCK72_024002"/>
<sequence>MRVVQFLLLLGFVLSAESVLVPELKTWAVDRFIQCVHCMDYDRSHISLFGCKPRRPILCNGNACFMRFHKEIARPSVMYTSGCLNLTTAEMETIALAQKHWQTLQTLAFAQTWTSAILLICLLISEIDDSEPPKKPKVVWPGEFENQLKKRNRNLEKIDERINGSETPAIHTPSDTSSITSKYLTVHFLEIQFLCCRNSHSNSNSDSETEPTSEEKVDKNPKKSSPRKPTKPTTLTPVSISDTHFLDEYLDPPKKLNPTSSGGSFFLVSSNLVNE</sequence>
<feature type="region of interest" description="Disordered" evidence="1">
    <location>
        <begin position="200"/>
        <end position="275"/>
    </location>
</feature>
<dbReference type="GeneID" id="9822104"/>
<dbReference type="EMBL" id="DS268407">
    <property type="protein sequence ID" value="EFO82424.1"/>
    <property type="molecule type" value="Genomic_DNA"/>
</dbReference>
<dbReference type="Proteomes" id="UP000008281">
    <property type="component" value="Unassembled WGS sequence"/>
</dbReference>
<dbReference type="RefSeq" id="XP_003117826.2">
    <property type="nucleotide sequence ID" value="XM_003117778.2"/>
</dbReference>
<feature type="compositionally biased region" description="Polar residues" evidence="1">
    <location>
        <begin position="257"/>
        <end position="275"/>
    </location>
</feature>
<evidence type="ECO:0000256" key="2">
    <source>
        <dbReference type="SAM" id="SignalP"/>
    </source>
</evidence>
<dbReference type="HOGENOM" id="CLU_1012802_0_0_1"/>
<proteinExistence type="predicted"/>
<gene>
    <name evidence="3" type="ORF">CRE_00457</name>
</gene>
<evidence type="ECO:0000256" key="1">
    <source>
        <dbReference type="SAM" id="MobiDB-lite"/>
    </source>
</evidence>
<evidence type="ECO:0000313" key="4">
    <source>
        <dbReference type="Proteomes" id="UP000008281"/>
    </source>
</evidence>
<dbReference type="AlphaFoldDB" id="E3LCS4"/>
<evidence type="ECO:0000313" key="3">
    <source>
        <dbReference type="EMBL" id="EFO82424.1"/>
    </source>
</evidence>
<accession>E3LCS4</accession>
<protein>
    <submittedName>
        <fullName evidence="3">Uncharacterized protein</fullName>
    </submittedName>
</protein>
<dbReference type="FunCoup" id="E3LCS4">
    <property type="interactions" value="553"/>
</dbReference>
<organism evidence="4">
    <name type="scientific">Caenorhabditis remanei</name>
    <name type="common">Caenorhabditis vulgaris</name>
    <dbReference type="NCBI Taxonomy" id="31234"/>
    <lineage>
        <taxon>Eukaryota</taxon>
        <taxon>Metazoa</taxon>
        <taxon>Ecdysozoa</taxon>
        <taxon>Nematoda</taxon>
        <taxon>Chromadorea</taxon>
        <taxon>Rhabditida</taxon>
        <taxon>Rhabditina</taxon>
        <taxon>Rhabditomorpha</taxon>
        <taxon>Rhabditoidea</taxon>
        <taxon>Rhabditidae</taxon>
        <taxon>Peloderinae</taxon>
        <taxon>Caenorhabditis</taxon>
    </lineage>
</organism>
<reference evidence="3" key="1">
    <citation type="submission" date="2007-07" db="EMBL/GenBank/DDBJ databases">
        <title>PCAP assembly of the Caenorhabditis remanei genome.</title>
        <authorList>
            <consortium name="The Caenorhabditis remanei Sequencing Consortium"/>
            <person name="Wilson R.K."/>
        </authorList>
    </citation>
    <scope>NUCLEOTIDE SEQUENCE [LARGE SCALE GENOMIC DNA]</scope>
    <source>
        <strain evidence="3">PB4641</strain>
    </source>
</reference>
<keyword evidence="4" id="KW-1185">Reference proteome</keyword>
<feature type="signal peptide" evidence="2">
    <location>
        <begin position="1"/>
        <end position="18"/>
    </location>
</feature>
<name>E3LCS4_CAERE</name>
<dbReference type="InParanoid" id="E3LCS4"/>
<feature type="chain" id="PRO_5003172601" evidence="2">
    <location>
        <begin position="19"/>
        <end position="275"/>
    </location>
</feature>
<dbReference type="CTD" id="9822104"/>
<keyword evidence="2" id="KW-0732">Signal</keyword>
<dbReference type="eggNOG" id="ENOG502TI6C">
    <property type="taxonomic scope" value="Eukaryota"/>
</dbReference>